<proteinExistence type="predicted"/>
<reference evidence="2" key="1">
    <citation type="submission" date="2019-12" db="EMBL/GenBank/DDBJ databases">
        <title>Genome sequencing and annotation of Brassica cretica.</title>
        <authorList>
            <person name="Studholme D.J."/>
            <person name="Sarris P.F."/>
        </authorList>
    </citation>
    <scope>NUCLEOTIDE SEQUENCE</scope>
    <source>
        <strain evidence="2">PFS-001/15</strain>
        <tissue evidence="2">Leaf</tissue>
    </source>
</reference>
<dbReference type="Proteomes" id="UP000712281">
    <property type="component" value="Unassembled WGS sequence"/>
</dbReference>
<evidence type="ECO:0000256" key="1">
    <source>
        <dbReference type="SAM" id="MobiDB-lite"/>
    </source>
</evidence>
<evidence type="ECO:0000313" key="2">
    <source>
        <dbReference type="EMBL" id="KAF2580594.1"/>
    </source>
</evidence>
<feature type="region of interest" description="Disordered" evidence="1">
    <location>
        <begin position="48"/>
        <end position="72"/>
    </location>
</feature>
<dbReference type="EMBL" id="QGKW02001660">
    <property type="protein sequence ID" value="KAF2580594.1"/>
    <property type="molecule type" value="Genomic_DNA"/>
</dbReference>
<comment type="caution">
    <text evidence="2">The sequence shown here is derived from an EMBL/GenBank/DDBJ whole genome shotgun (WGS) entry which is preliminary data.</text>
</comment>
<evidence type="ECO:0000313" key="3">
    <source>
        <dbReference type="Proteomes" id="UP000712281"/>
    </source>
</evidence>
<dbReference type="AlphaFoldDB" id="A0A8S9JEW6"/>
<sequence length="98" mass="10757">MKFLNILGFLQFTTTDFNLKTRPAPIEVQYHNLHREIKPARDVVFPRPAPVVEPLPAPTPSPSPPPPSLPPTVLEDRILEIAESMTTPLEPEAGPGDG</sequence>
<name>A0A8S9JEW6_BRACR</name>
<accession>A0A8S9JEW6</accession>
<organism evidence="2 3">
    <name type="scientific">Brassica cretica</name>
    <name type="common">Mustard</name>
    <dbReference type="NCBI Taxonomy" id="69181"/>
    <lineage>
        <taxon>Eukaryota</taxon>
        <taxon>Viridiplantae</taxon>
        <taxon>Streptophyta</taxon>
        <taxon>Embryophyta</taxon>
        <taxon>Tracheophyta</taxon>
        <taxon>Spermatophyta</taxon>
        <taxon>Magnoliopsida</taxon>
        <taxon>eudicotyledons</taxon>
        <taxon>Gunneridae</taxon>
        <taxon>Pentapetalae</taxon>
        <taxon>rosids</taxon>
        <taxon>malvids</taxon>
        <taxon>Brassicales</taxon>
        <taxon>Brassicaceae</taxon>
        <taxon>Brassiceae</taxon>
        <taxon>Brassica</taxon>
    </lineage>
</organism>
<gene>
    <name evidence="2" type="ORF">F2Q68_00003166</name>
</gene>
<protein>
    <submittedName>
        <fullName evidence="2">Uncharacterized protein</fullName>
    </submittedName>
</protein>
<feature type="compositionally biased region" description="Pro residues" evidence="1">
    <location>
        <begin position="48"/>
        <end position="70"/>
    </location>
</feature>